<dbReference type="AlphaFoldDB" id="A0A9D4MTV2"/>
<protein>
    <submittedName>
        <fullName evidence="1">Uncharacterized protein</fullName>
    </submittedName>
</protein>
<evidence type="ECO:0000313" key="1">
    <source>
        <dbReference type="EMBL" id="KAH3881794.1"/>
    </source>
</evidence>
<dbReference type="Proteomes" id="UP000828390">
    <property type="component" value="Unassembled WGS sequence"/>
</dbReference>
<evidence type="ECO:0000313" key="2">
    <source>
        <dbReference type="Proteomes" id="UP000828390"/>
    </source>
</evidence>
<organism evidence="1 2">
    <name type="scientific">Dreissena polymorpha</name>
    <name type="common">Zebra mussel</name>
    <name type="synonym">Mytilus polymorpha</name>
    <dbReference type="NCBI Taxonomy" id="45954"/>
    <lineage>
        <taxon>Eukaryota</taxon>
        <taxon>Metazoa</taxon>
        <taxon>Spiralia</taxon>
        <taxon>Lophotrochozoa</taxon>
        <taxon>Mollusca</taxon>
        <taxon>Bivalvia</taxon>
        <taxon>Autobranchia</taxon>
        <taxon>Heteroconchia</taxon>
        <taxon>Euheterodonta</taxon>
        <taxon>Imparidentia</taxon>
        <taxon>Neoheterodontei</taxon>
        <taxon>Myida</taxon>
        <taxon>Dreissenoidea</taxon>
        <taxon>Dreissenidae</taxon>
        <taxon>Dreissena</taxon>
    </lineage>
</organism>
<name>A0A9D4MTV2_DREPO</name>
<sequence length="95" mass="10277">MSYIQQAVARSGPNDNFRFLASGSMSGYRHGHVTPCTYGGLVFAYSNTTLRPWKPNSSADRAAIICILDVFAGGKYSQSTNDAFAVAHVWITLGN</sequence>
<dbReference type="EMBL" id="JAIWYP010000001">
    <property type="protein sequence ID" value="KAH3881794.1"/>
    <property type="molecule type" value="Genomic_DNA"/>
</dbReference>
<proteinExistence type="predicted"/>
<keyword evidence="2" id="KW-1185">Reference proteome</keyword>
<reference evidence="1" key="1">
    <citation type="journal article" date="2019" name="bioRxiv">
        <title>The Genome of the Zebra Mussel, Dreissena polymorpha: A Resource for Invasive Species Research.</title>
        <authorList>
            <person name="McCartney M.A."/>
            <person name="Auch B."/>
            <person name="Kono T."/>
            <person name="Mallez S."/>
            <person name="Zhang Y."/>
            <person name="Obille A."/>
            <person name="Becker A."/>
            <person name="Abrahante J.E."/>
            <person name="Garbe J."/>
            <person name="Badalamenti J.P."/>
            <person name="Herman A."/>
            <person name="Mangelson H."/>
            <person name="Liachko I."/>
            <person name="Sullivan S."/>
            <person name="Sone E.D."/>
            <person name="Koren S."/>
            <person name="Silverstein K.A.T."/>
            <person name="Beckman K.B."/>
            <person name="Gohl D.M."/>
        </authorList>
    </citation>
    <scope>NUCLEOTIDE SEQUENCE</scope>
    <source>
        <strain evidence="1">Duluth1</strain>
        <tissue evidence="1">Whole animal</tissue>
    </source>
</reference>
<accession>A0A9D4MTV2</accession>
<reference evidence="1" key="2">
    <citation type="submission" date="2020-11" db="EMBL/GenBank/DDBJ databases">
        <authorList>
            <person name="McCartney M.A."/>
            <person name="Auch B."/>
            <person name="Kono T."/>
            <person name="Mallez S."/>
            <person name="Becker A."/>
            <person name="Gohl D.M."/>
            <person name="Silverstein K.A.T."/>
            <person name="Koren S."/>
            <person name="Bechman K.B."/>
            <person name="Herman A."/>
            <person name="Abrahante J.E."/>
            <person name="Garbe J."/>
        </authorList>
    </citation>
    <scope>NUCLEOTIDE SEQUENCE</scope>
    <source>
        <strain evidence="1">Duluth1</strain>
        <tissue evidence="1">Whole animal</tissue>
    </source>
</reference>
<comment type="caution">
    <text evidence="1">The sequence shown here is derived from an EMBL/GenBank/DDBJ whole genome shotgun (WGS) entry which is preliminary data.</text>
</comment>
<gene>
    <name evidence="1" type="ORF">DPMN_005721</name>
</gene>